<keyword evidence="2" id="KW-0732">Signal</keyword>
<evidence type="ECO:0000256" key="1">
    <source>
        <dbReference type="SAM" id="Phobius"/>
    </source>
</evidence>
<feature type="transmembrane region" description="Helical" evidence="1">
    <location>
        <begin position="350"/>
        <end position="372"/>
    </location>
</feature>
<feature type="signal peptide" evidence="2">
    <location>
        <begin position="1"/>
        <end position="18"/>
    </location>
</feature>
<keyword evidence="1" id="KW-1133">Transmembrane helix</keyword>
<reference evidence="3 4" key="1">
    <citation type="submission" date="2024-10" db="EMBL/GenBank/DDBJ databases">
        <title>Updated reference genomes for cyclostephanoid diatoms.</title>
        <authorList>
            <person name="Roberts W.R."/>
            <person name="Alverson A.J."/>
        </authorList>
    </citation>
    <scope>NUCLEOTIDE SEQUENCE [LARGE SCALE GENOMIC DNA]</scope>
    <source>
        <strain evidence="3 4">AJA276-08</strain>
    </source>
</reference>
<feature type="chain" id="PRO_5044838655" evidence="2">
    <location>
        <begin position="19"/>
        <end position="386"/>
    </location>
</feature>
<accession>A0ABD3Q7T1</accession>
<name>A0ABD3Q7T1_9STRA</name>
<gene>
    <name evidence="3" type="ORF">ACHAW5_005866</name>
</gene>
<proteinExistence type="predicted"/>
<dbReference type="EMBL" id="JALLAZ020000394">
    <property type="protein sequence ID" value="KAL3796183.1"/>
    <property type="molecule type" value="Genomic_DNA"/>
</dbReference>
<protein>
    <submittedName>
        <fullName evidence="3">Uncharacterized protein</fullName>
    </submittedName>
</protein>
<comment type="caution">
    <text evidence="3">The sequence shown here is derived from an EMBL/GenBank/DDBJ whole genome shotgun (WGS) entry which is preliminary data.</text>
</comment>
<keyword evidence="4" id="KW-1185">Reference proteome</keyword>
<evidence type="ECO:0000256" key="2">
    <source>
        <dbReference type="SAM" id="SignalP"/>
    </source>
</evidence>
<dbReference type="AlphaFoldDB" id="A0ABD3Q7T1"/>
<sequence>MKLALLAVPSAFIGVASAGEVAPMASISAESEMGRAILSQARKLEGNNDEVDYTWVANMSLKYQGCYHTQVWNSDANDNNDVRISTQRLVRFRLCPSDSCTMANAAGCDKGYGDYVISMETYLAYYMDMVQRDHEYSCAMEENYGDCSNCEDDYCEYDCYVGKGMEYCVDRNPYEEGNGNKNGQNENEMLNMIAQGCQQFKANNRRELEENQYAYYIGAYCSANGGSIHVGLFTDDSCSVFADDSGGANTYLSLAGSNLPYSTTTLIGTECVSCKEPKDVNQNGQNDQYDADEVKESCENLYAGAGKCESALATAGTVSSPNNNACNYMQGIKIVRKNGSIVRGAGVQNAVATTFIGLFACLFVLAGGYVYYLMTKLNRARINLSE</sequence>
<keyword evidence="1" id="KW-0812">Transmembrane</keyword>
<evidence type="ECO:0000313" key="4">
    <source>
        <dbReference type="Proteomes" id="UP001530315"/>
    </source>
</evidence>
<evidence type="ECO:0000313" key="3">
    <source>
        <dbReference type="EMBL" id="KAL3796183.1"/>
    </source>
</evidence>
<keyword evidence="1" id="KW-0472">Membrane</keyword>
<organism evidence="3 4">
    <name type="scientific">Stephanodiscus triporus</name>
    <dbReference type="NCBI Taxonomy" id="2934178"/>
    <lineage>
        <taxon>Eukaryota</taxon>
        <taxon>Sar</taxon>
        <taxon>Stramenopiles</taxon>
        <taxon>Ochrophyta</taxon>
        <taxon>Bacillariophyta</taxon>
        <taxon>Coscinodiscophyceae</taxon>
        <taxon>Thalassiosirophycidae</taxon>
        <taxon>Stephanodiscales</taxon>
        <taxon>Stephanodiscaceae</taxon>
        <taxon>Stephanodiscus</taxon>
    </lineage>
</organism>
<dbReference type="Proteomes" id="UP001530315">
    <property type="component" value="Unassembled WGS sequence"/>
</dbReference>